<dbReference type="EMBL" id="CP098609">
    <property type="protein sequence ID" value="USC48188.1"/>
    <property type="molecule type" value="Genomic_DNA"/>
</dbReference>
<evidence type="ECO:0000313" key="5">
    <source>
        <dbReference type="Proteomes" id="UP001056079"/>
    </source>
</evidence>
<keyword evidence="2 4" id="KW-0503">Monooxygenase</keyword>
<dbReference type="InterPro" id="IPR002938">
    <property type="entry name" value="FAD-bd"/>
</dbReference>
<dbReference type="Pfam" id="PF01494">
    <property type="entry name" value="FAD_binding_3"/>
    <property type="match status" value="2"/>
</dbReference>
<keyword evidence="1" id="KW-0560">Oxidoreductase</keyword>
<name>A0ABY4UV35_STRFL</name>
<proteinExistence type="predicted"/>
<keyword evidence="5" id="KW-1185">Reference proteome</keyword>
<dbReference type="RefSeq" id="WP_006126298.1">
    <property type="nucleotide sequence ID" value="NZ_CP098609.1"/>
</dbReference>
<protein>
    <submittedName>
        <fullName evidence="4">FAD-dependent monooxygenase</fullName>
    </submittedName>
</protein>
<dbReference type="PANTHER" id="PTHR13789:SF309">
    <property type="entry name" value="PUTATIVE (AFU_ORTHOLOGUE AFUA_6G14510)-RELATED"/>
    <property type="match status" value="1"/>
</dbReference>
<dbReference type="InterPro" id="IPR050493">
    <property type="entry name" value="FAD-dep_Monooxygenase_BioMet"/>
</dbReference>
<gene>
    <name evidence="4" type="ORF">K7395_16250</name>
</gene>
<evidence type="ECO:0000256" key="2">
    <source>
        <dbReference type="ARBA" id="ARBA00023033"/>
    </source>
</evidence>
<dbReference type="SUPFAM" id="SSF51905">
    <property type="entry name" value="FAD/NAD(P)-binding domain"/>
    <property type="match status" value="1"/>
</dbReference>
<evidence type="ECO:0000256" key="1">
    <source>
        <dbReference type="ARBA" id="ARBA00023002"/>
    </source>
</evidence>
<dbReference type="Proteomes" id="UP001056079">
    <property type="component" value="Chromosome"/>
</dbReference>
<feature type="domain" description="FAD-binding" evidence="3">
    <location>
        <begin position="7"/>
        <end position="169"/>
    </location>
</feature>
<evidence type="ECO:0000259" key="3">
    <source>
        <dbReference type="Pfam" id="PF01494"/>
    </source>
</evidence>
<feature type="domain" description="FAD-binding" evidence="3">
    <location>
        <begin position="283"/>
        <end position="363"/>
    </location>
</feature>
<reference evidence="4" key="1">
    <citation type="submission" date="2021-08" db="EMBL/GenBank/DDBJ databases">
        <title>DNA methylation of m4C regulates biosynthesis of daptomycin in Streptomyces roseosporus L30.</title>
        <authorList>
            <person name="Fang J.-L."/>
        </authorList>
    </citation>
    <scope>NUCLEOTIDE SEQUENCE</scope>
    <source>
        <strain evidence="4">L30</strain>
    </source>
</reference>
<sequence>MAEDHDEVVVMGGGIAGLSTVLALRAAGIRARAYERAPALRAASAGNGLVVWHNAVLALRTIGLDKHLDGIGAELLRYRFRSRRLGPLADWSIEDGARRHDAPAYTVSRPALHGMLSELVGDDLVLGARCAGFTEDPDGVSVRFEDGRSVRTPLLIGADGLRSTVRRQLMPYEPPPRYAGMTACQGVVEMSGDQVPPGVFVNTFGEGTWFVHYRLDDTSVYWDAVISDRVGRRLGLGAGALGLGVHEALLREFGGWPDPVPALIRATPAAAVLPVDIFDRDPVERWSTRRVTLVGDAAHPMTFNLGQGANQAIEGAVVLAQCLSGAEGHRRDGIRDVDADALAGALASYENRRTDRARRVARRSRVNGVLSRWQNPAVCLLRDAFMRVAFDSVVYRKTYGLTMATDVVTGARN</sequence>
<dbReference type="PRINTS" id="PR00420">
    <property type="entry name" value="RNGMNOXGNASE"/>
</dbReference>
<dbReference type="Gene3D" id="3.50.50.60">
    <property type="entry name" value="FAD/NAD(P)-binding domain"/>
    <property type="match status" value="1"/>
</dbReference>
<accession>A0ABY4UV35</accession>
<evidence type="ECO:0000313" key="4">
    <source>
        <dbReference type="EMBL" id="USC48188.1"/>
    </source>
</evidence>
<dbReference type="GO" id="GO:0004497">
    <property type="term" value="F:monooxygenase activity"/>
    <property type="evidence" value="ECO:0007669"/>
    <property type="project" value="UniProtKB-KW"/>
</dbReference>
<organism evidence="4 5">
    <name type="scientific">Streptomyces filamentosus</name>
    <name type="common">Streptomyces roseosporus</name>
    <dbReference type="NCBI Taxonomy" id="67294"/>
    <lineage>
        <taxon>Bacteria</taxon>
        <taxon>Bacillati</taxon>
        <taxon>Actinomycetota</taxon>
        <taxon>Actinomycetes</taxon>
        <taxon>Kitasatosporales</taxon>
        <taxon>Streptomycetaceae</taxon>
        <taxon>Streptomyces</taxon>
    </lineage>
</organism>
<dbReference type="InterPro" id="IPR036188">
    <property type="entry name" value="FAD/NAD-bd_sf"/>
</dbReference>
<dbReference type="PANTHER" id="PTHR13789">
    <property type="entry name" value="MONOOXYGENASE"/>
    <property type="match status" value="1"/>
</dbReference>